<sequence>MPIWSDKLLKRKLSQESQDAQLEVYFTNMEHLQNLFQGLASAPSLTRRILFIHGVGGVGKSALLR</sequence>
<dbReference type="EMBL" id="BART01039452">
    <property type="protein sequence ID" value="GAH14085.1"/>
    <property type="molecule type" value="Genomic_DNA"/>
</dbReference>
<gene>
    <name evidence="1" type="ORF">S01H4_64833</name>
</gene>
<accession>X1E0Z9</accession>
<reference evidence="1" key="1">
    <citation type="journal article" date="2014" name="Front. Microbiol.">
        <title>High frequency of phylogenetically diverse reductive dehalogenase-homologous genes in deep subseafloor sedimentary metagenomes.</title>
        <authorList>
            <person name="Kawai M."/>
            <person name="Futagami T."/>
            <person name="Toyoda A."/>
            <person name="Takaki Y."/>
            <person name="Nishi S."/>
            <person name="Hori S."/>
            <person name="Arai W."/>
            <person name="Tsubouchi T."/>
            <person name="Morono Y."/>
            <person name="Uchiyama I."/>
            <person name="Ito T."/>
            <person name="Fujiyama A."/>
            <person name="Inagaki F."/>
            <person name="Takami H."/>
        </authorList>
    </citation>
    <scope>NUCLEOTIDE SEQUENCE</scope>
    <source>
        <strain evidence="1">Expedition CK06-06</strain>
    </source>
</reference>
<proteinExistence type="predicted"/>
<evidence type="ECO:0008006" key="2">
    <source>
        <dbReference type="Google" id="ProtNLM"/>
    </source>
</evidence>
<comment type="caution">
    <text evidence="1">The sequence shown here is derived from an EMBL/GenBank/DDBJ whole genome shotgun (WGS) entry which is preliminary data.</text>
</comment>
<dbReference type="AlphaFoldDB" id="X1E0Z9"/>
<evidence type="ECO:0000313" key="1">
    <source>
        <dbReference type="EMBL" id="GAH14085.1"/>
    </source>
</evidence>
<organism evidence="1">
    <name type="scientific">marine sediment metagenome</name>
    <dbReference type="NCBI Taxonomy" id="412755"/>
    <lineage>
        <taxon>unclassified sequences</taxon>
        <taxon>metagenomes</taxon>
        <taxon>ecological metagenomes</taxon>
    </lineage>
</organism>
<protein>
    <recommendedName>
        <fullName evidence="2">Orc1-like AAA ATPase domain-containing protein</fullName>
    </recommendedName>
</protein>
<feature type="non-terminal residue" evidence="1">
    <location>
        <position position="65"/>
    </location>
</feature>
<name>X1E0Z9_9ZZZZ</name>